<feature type="transmembrane region" description="Helical" evidence="1">
    <location>
        <begin position="121"/>
        <end position="142"/>
    </location>
</feature>
<organism evidence="2 3">
    <name type="scientific">Oldenlandia corymbosa var. corymbosa</name>
    <dbReference type="NCBI Taxonomy" id="529605"/>
    <lineage>
        <taxon>Eukaryota</taxon>
        <taxon>Viridiplantae</taxon>
        <taxon>Streptophyta</taxon>
        <taxon>Embryophyta</taxon>
        <taxon>Tracheophyta</taxon>
        <taxon>Spermatophyta</taxon>
        <taxon>Magnoliopsida</taxon>
        <taxon>eudicotyledons</taxon>
        <taxon>Gunneridae</taxon>
        <taxon>Pentapetalae</taxon>
        <taxon>asterids</taxon>
        <taxon>lamiids</taxon>
        <taxon>Gentianales</taxon>
        <taxon>Rubiaceae</taxon>
        <taxon>Rubioideae</taxon>
        <taxon>Spermacoceae</taxon>
        <taxon>Hedyotis-Oldenlandia complex</taxon>
        <taxon>Oldenlandia</taxon>
    </lineage>
</organism>
<dbReference type="PANTHER" id="PTHR33782">
    <property type="entry name" value="OS01G0121600 PROTEIN"/>
    <property type="match status" value="1"/>
</dbReference>
<keyword evidence="1" id="KW-0472">Membrane</keyword>
<dbReference type="Proteomes" id="UP001161247">
    <property type="component" value="Chromosome 6"/>
</dbReference>
<evidence type="ECO:0000256" key="1">
    <source>
        <dbReference type="SAM" id="Phobius"/>
    </source>
</evidence>
<keyword evidence="1" id="KW-1133">Transmembrane helix</keyword>
<keyword evidence="3" id="KW-1185">Reference proteome</keyword>
<proteinExistence type="predicted"/>
<keyword evidence="1" id="KW-0812">Transmembrane</keyword>
<dbReference type="EMBL" id="OX459123">
    <property type="protein sequence ID" value="CAI9110613.1"/>
    <property type="molecule type" value="Genomic_DNA"/>
</dbReference>
<sequence length="158" mass="17964">MEIPSTTIISCPKLPSKRSLMFANPPSFLRQGASTRKYVVKAKKDDHDQHGGKIVDDNMIILRMRIKEMKMMESDSSNDHHQPPLDWMEWEKKYFTTYYNEDIVEGIGLLQSYLMNTRPSLALGMLALLALSVPISASFLIVEVMDLVKSLASGFHFP</sequence>
<dbReference type="AlphaFoldDB" id="A0AAV1DV38"/>
<accession>A0AAV1DV38</accession>
<evidence type="ECO:0000313" key="2">
    <source>
        <dbReference type="EMBL" id="CAI9110613.1"/>
    </source>
</evidence>
<gene>
    <name evidence="2" type="ORF">OLC1_LOCUS18218</name>
</gene>
<protein>
    <submittedName>
        <fullName evidence="2">OLC1v1010669C1</fullName>
    </submittedName>
</protein>
<dbReference type="PANTHER" id="PTHR33782:SF27">
    <property type="entry name" value="PROTEIN, PUTATIVE-RELATED"/>
    <property type="match status" value="1"/>
</dbReference>
<reference evidence="2" key="1">
    <citation type="submission" date="2023-03" db="EMBL/GenBank/DDBJ databases">
        <authorList>
            <person name="Julca I."/>
        </authorList>
    </citation>
    <scope>NUCLEOTIDE SEQUENCE</scope>
</reference>
<evidence type="ECO:0000313" key="3">
    <source>
        <dbReference type="Proteomes" id="UP001161247"/>
    </source>
</evidence>
<name>A0AAV1DV38_OLDCO</name>